<proteinExistence type="predicted"/>
<dbReference type="InterPro" id="IPR012886">
    <property type="entry name" value="Formiminotransferase_N"/>
</dbReference>
<evidence type="ECO:0000313" key="5">
    <source>
        <dbReference type="EMBL" id="CAB4864622.1"/>
    </source>
</evidence>
<dbReference type="Pfam" id="PF07837">
    <property type="entry name" value="FTCD_N"/>
    <property type="match status" value="1"/>
</dbReference>
<dbReference type="GO" id="GO:0005542">
    <property type="term" value="F:folic acid binding"/>
    <property type="evidence" value="ECO:0007669"/>
    <property type="project" value="InterPro"/>
</dbReference>
<dbReference type="PANTHER" id="PTHR12234">
    <property type="entry name" value="FORMIMINOTRANSFERASE-CYCLODEAMINASE"/>
    <property type="match status" value="1"/>
</dbReference>
<dbReference type="Gene3D" id="3.30.70.670">
    <property type="entry name" value="Formiminotransferase, C-terminal subdomain"/>
    <property type="match status" value="1"/>
</dbReference>
<dbReference type="EC" id="2.1.2.5" evidence="1"/>
<evidence type="ECO:0000256" key="2">
    <source>
        <dbReference type="ARBA" id="ARBA00022679"/>
    </source>
</evidence>
<dbReference type="AlphaFoldDB" id="A0A6J7D0P0"/>
<organism evidence="5">
    <name type="scientific">freshwater metagenome</name>
    <dbReference type="NCBI Taxonomy" id="449393"/>
    <lineage>
        <taxon>unclassified sequences</taxon>
        <taxon>metagenomes</taxon>
        <taxon>ecological metagenomes</taxon>
    </lineage>
</organism>
<evidence type="ECO:0000259" key="4">
    <source>
        <dbReference type="SMART" id="SM01222"/>
    </source>
</evidence>
<protein>
    <recommendedName>
        <fullName evidence="1">glutamate formimidoyltransferase</fullName>
        <ecNumber evidence="1">2.1.2.5</ecNumber>
    </recommendedName>
</protein>
<dbReference type="GO" id="GO:0030409">
    <property type="term" value="F:glutamate formimidoyltransferase activity"/>
    <property type="evidence" value="ECO:0007669"/>
    <property type="project" value="UniProtKB-EC"/>
</dbReference>
<feature type="domain" description="Formiminotransferase N-terminal subdomain" evidence="4">
    <location>
        <begin position="9"/>
        <end position="184"/>
    </location>
</feature>
<sequence length="296" mass="30571">MTTAFDPPTALLAVPNVTEGRDRQTLVAIAAAFAHAGARLLTHEPHADPDHDRAVFTIAAAPRVLSDALLAGAGVAVEKIDLAAHGGLHPHIGSVDVVPVVYLDAAREGAACSEALVVADRLADELDLPVLLYGALAGGRTRAELRRGGPAELARRLELGELRPDFGPARAHPTAGAVLVGARPPLVAFNLELAPPAGLAEARRIAALIRDGGEEGLPAVRAIGLQLAHRGGIAQVSVNVEDPLRVALAEIVAAVEGHARVASTELVGLAPRAAFDGWPDALECRHRATLEDALGL</sequence>
<name>A0A6J7D0P0_9ZZZZ</name>
<keyword evidence="2" id="KW-0808">Transferase</keyword>
<dbReference type="InterPro" id="IPR037064">
    <property type="entry name" value="Formiminotransferase_N_sf"/>
</dbReference>
<dbReference type="InterPro" id="IPR022384">
    <property type="entry name" value="FormiminoTrfase_cat_dom_sf"/>
</dbReference>
<accession>A0A6J7D0P0</accession>
<dbReference type="InterPro" id="IPR037070">
    <property type="entry name" value="Formiminotransferase_C_sf"/>
</dbReference>
<reference evidence="5" key="1">
    <citation type="submission" date="2020-05" db="EMBL/GenBank/DDBJ databases">
        <authorList>
            <person name="Chiriac C."/>
            <person name="Salcher M."/>
            <person name="Ghai R."/>
            <person name="Kavagutti S V."/>
        </authorList>
    </citation>
    <scope>NUCLEOTIDE SEQUENCE</scope>
</reference>
<evidence type="ECO:0000256" key="1">
    <source>
        <dbReference type="ARBA" id="ARBA00012252"/>
    </source>
</evidence>
<dbReference type="SMART" id="SM01222">
    <property type="entry name" value="FTCD_N"/>
    <property type="match status" value="1"/>
</dbReference>
<dbReference type="SMART" id="SM01221">
    <property type="entry name" value="FTCD"/>
    <property type="match status" value="1"/>
</dbReference>
<dbReference type="Pfam" id="PF02971">
    <property type="entry name" value="FTCD"/>
    <property type="match status" value="1"/>
</dbReference>
<dbReference type="EMBL" id="CAFBLQ010000031">
    <property type="protein sequence ID" value="CAB4864622.1"/>
    <property type="molecule type" value="Genomic_DNA"/>
</dbReference>
<dbReference type="InterPro" id="IPR051623">
    <property type="entry name" value="FTCD"/>
</dbReference>
<gene>
    <name evidence="5" type="ORF">UFOPK3423_00422</name>
</gene>
<dbReference type="PANTHER" id="PTHR12234:SF1">
    <property type="entry name" value="FORMIMINOTRANSFERASE N-TERMINAL SUBDOMAIN-CONTAINING PROTEIN"/>
    <property type="match status" value="1"/>
</dbReference>
<evidence type="ECO:0000259" key="3">
    <source>
        <dbReference type="SMART" id="SM01221"/>
    </source>
</evidence>
<dbReference type="Gene3D" id="3.30.990.10">
    <property type="entry name" value="Formiminotransferase, N-terminal subdomain"/>
    <property type="match status" value="1"/>
</dbReference>
<feature type="domain" description="Formiminotransferase C-terminal subdomain" evidence="3">
    <location>
        <begin position="185"/>
        <end position="293"/>
    </location>
</feature>
<dbReference type="SUPFAM" id="SSF55116">
    <property type="entry name" value="Formiminotransferase domain of formiminotransferase-cyclodeaminase"/>
    <property type="match status" value="2"/>
</dbReference>
<dbReference type="InterPro" id="IPR013802">
    <property type="entry name" value="Formiminotransferase_C"/>
</dbReference>